<name>A0A380GK12_9STAP</name>
<evidence type="ECO:0000313" key="1">
    <source>
        <dbReference type="EMBL" id="MBO1227358.1"/>
    </source>
</evidence>
<protein>
    <submittedName>
        <fullName evidence="2">Uncharacterized protein</fullName>
    </submittedName>
</protein>
<accession>A0A380GK12</accession>
<sequence length="56" mass="6764">MKFLNYEIEKGLYYDLITVFAKTNKDTPFHFTFSESHTLKEVRDKLEYIANKIDEK</sequence>
<dbReference type="Proteomes" id="UP000664081">
    <property type="component" value="Unassembled WGS sequence"/>
</dbReference>
<evidence type="ECO:0000313" key="2">
    <source>
        <dbReference type="EMBL" id="SUM54782.1"/>
    </source>
</evidence>
<dbReference type="RefSeq" id="WP_170006926.1">
    <property type="nucleotide sequence ID" value="NZ_BMCF01000002.1"/>
</dbReference>
<dbReference type="AlphaFoldDB" id="A0A380GK12"/>
<organism evidence="2 3">
    <name type="scientific">Staphylococcus nepalensis</name>
    <dbReference type="NCBI Taxonomy" id="214473"/>
    <lineage>
        <taxon>Bacteria</taxon>
        <taxon>Bacillati</taxon>
        <taxon>Bacillota</taxon>
        <taxon>Bacilli</taxon>
        <taxon>Bacillales</taxon>
        <taxon>Staphylococcaceae</taxon>
        <taxon>Staphylococcus</taxon>
    </lineage>
</organism>
<reference evidence="1 4" key="2">
    <citation type="submission" date="2021-03" db="EMBL/GenBank/DDBJ databases">
        <title>Staphylococci and Mammaliicocci in bats.</title>
        <authorList>
            <person name="Fountain K."/>
        </authorList>
    </citation>
    <scope>NUCLEOTIDE SEQUENCE [LARGE SCALE GENOMIC DNA]</scope>
    <source>
        <strain evidence="1 4">18_1_E_SW</strain>
    </source>
</reference>
<keyword evidence="4" id="KW-1185">Reference proteome</keyword>
<evidence type="ECO:0000313" key="3">
    <source>
        <dbReference type="Proteomes" id="UP000254412"/>
    </source>
</evidence>
<evidence type="ECO:0000313" key="4">
    <source>
        <dbReference type="Proteomes" id="UP000664081"/>
    </source>
</evidence>
<dbReference type="EMBL" id="UHDS01000001">
    <property type="protein sequence ID" value="SUM54782.1"/>
    <property type="molecule type" value="Genomic_DNA"/>
</dbReference>
<gene>
    <name evidence="1" type="ORF">J3T88_08440</name>
    <name evidence="2" type="ORF">NCTC13834_01125</name>
</gene>
<reference evidence="2 3" key="1">
    <citation type="submission" date="2018-06" db="EMBL/GenBank/DDBJ databases">
        <authorList>
            <consortium name="Pathogen Informatics"/>
            <person name="Doyle S."/>
        </authorList>
    </citation>
    <scope>NUCLEOTIDE SEQUENCE [LARGE SCALE GENOMIC DNA]</scope>
    <source>
        <strain evidence="2 3">NCTC13834</strain>
    </source>
</reference>
<dbReference type="Proteomes" id="UP000254412">
    <property type="component" value="Unassembled WGS sequence"/>
</dbReference>
<dbReference type="EMBL" id="JAFNLT010000006">
    <property type="protein sequence ID" value="MBO1227358.1"/>
    <property type="molecule type" value="Genomic_DNA"/>
</dbReference>
<proteinExistence type="predicted"/>